<keyword evidence="3" id="KW-1185">Reference proteome</keyword>
<dbReference type="PhylomeDB" id="B4J461"/>
<reference evidence="2 3" key="1">
    <citation type="journal article" date="2007" name="Nature">
        <title>Evolution of genes and genomes on the Drosophila phylogeny.</title>
        <authorList>
            <consortium name="Drosophila 12 Genomes Consortium"/>
            <person name="Clark A.G."/>
            <person name="Eisen M.B."/>
            <person name="Smith D.R."/>
            <person name="Bergman C.M."/>
            <person name="Oliver B."/>
            <person name="Markow T.A."/>
            <person name="Kaufman T.C."/>
            <person name="Kellis M."/>
            <person name="Gelbart W."/>
            <person name="Iyer V.N."/>
            <person name="Pollard D.A."/>
            <person name="Sackton T.B."/>
            <person name="Larracuente A.M."/>
            <person name="Singh N.D."/>
            <person name="Abad J.P."/>
            <person name="Abt D.N."/>
            <person name="Adryan B."/>
            <person name="Aguade M."/>
            <person name="Akashi H."/>
            <person name="Anderson W.W."/>
            <person name="Aquadro C.F."/>
            <person name="Ardell D.H."/>
            <person name="Arguello R."/>
            <person name="Artieri C.G."/>
            <person name="Barbash D.A."/>
            <person name="Barker D."/>
            <person name="Barsanti P."/>
            <person name="Batterham P."/>
            <person name="Batzoglou S."/>
            <person name="Begun D."/>
            <person name="Bhutkar A."/>
            <person name="Blanco E."/>
            <person name="Bosak S.A."/>
            <person name="Bradley R.K."/>
            <person name="Brand A.D."/>
            <person name="Brent M.R."/>
            <person name="Brooks A.N."/>
            <person name="Brown R.H."/>
            <person name="Butlin R.K."/>
            <person name="Caggese C."/>
            <person name="Calvi B.R."/>
            <person name="Bernardo de Carvalho A."/>
            <person name="Caspi A."/>
            <person name="Castrezana S."/>
            <person name="Celniker S.E."/>
            <person name="Chang J.L."/>
            <person name="Chapple C."/>
            <person name="Chatterji S."/>
            <person name="Chinwalla A."/>
            <person name="Civetta A."/>
            <person name="Clifton S.W."/>
            <person name="Comeron J.M."/>
            <person name="Costello J.C."/>
            <person name="Coyne J.A."/>
            <person name="Daub J."/>
            <person name="David R.G."/>
            <person name="Delcher A.L."/>
            <person name="Delehaunty K."/>
            <person name="Do C.B."/>
            <person name="Ebling H."/>
            <person name="Edwards K."/>
            <person name="Eickbush T."/>
            <person name="Evans J.D."/>
            <person name="Filipski A."/>
            <person name="Findeiss S."/>
            <person name="Freyhult E."/>
            <person name="Fulton L."/>
            <person name="Fulton R."/>
            <person name="Garcia A.C."/>
            <person name="Gardiner A."/>
            <person name="Garfield D.A."/>
            <person name="Garvin B.E."/>
            <person name="Gibson G."/>
            <person name="Gilbert D."/>
            <person name="Gnerre S."/>
            <person name="Godfrey J."/>
            <person name="Good R."/>
            <person name="Gotea V."/>
            <person name="Gravely B."/>
            <person name="Greenberg A.J."/>
            <person name="Griffiths-Jones S."/>
            <person name="Gross S."/>
            <person name="Guigo R."/>
            <person name="Gustafson E.A."/>
            <person name="Haerty W."/>
            <person name="Hahn M.W."/>
            <person name="Halligan D.L."/>
            <person name="Halpern A.L."/>
            <person name="Halter G.M."/>
            <person name="Han M.V."/>
            <person name="Heger A."/>
            <person name="Hillier L."/>
            <person name="Hinrichs A.S."/>
            <person name="Holmes I."/>
            <person name="Hoskins R.A."/>
            <person name="Hubisz M.J."/>
            <person name="Hultmark D."/>
            <person name="Huntley M.A."/>
            <person name="Jaffe D.B."/>
            <person name="Jagadeeshan S."/>
            <person name="Jeck W.R."/>
            <person name="Johnson J."/>
            <person name="Jones C.D."/>
            <person name="Jordan W.C."/>
            <person name="Karpen G.H."/>
            <person name="Kataoka E."/>
            <person name="Keightley P.D."/>
            <person name="Kheradpour P."/>
            <person name="Kirkness E.F."/>
            <person name="Koerich L.B."/>
            <person name="Kristiansen K."/>
            <person name="Kudrna D."/>
            <person name="Kulathinal R.J."/>
            <person name="Kumar S."/>
            <person name="Kwok R."/>
            <person name="Lander E."/>
            <person name="Langley C.H."/>
            <person name="Lapoint R."/>
            <person name="Lazzaro B.P."/>
            <person name="Lee S.J."/>
            <person name="Levesque L."/>
            <person name="Li R."/>
            <person name="Lin C.F."/>
            <person name="Lin M.F."/>
            <person name="Lindblad-Toh K."/>
            <person name="Llopart A."/>
            <person name="Long M."/>
            <person name="Low L."/>
            <person name="Lozovsky E."/>
            <person name="Lu J."/>
            <person name="Luo M."/>
            <person name="Machado C.A."/>
            <person name="Makalowski W."/>
            <person name="Marzo M."/>
            <person name="Matsuda M."/>
            <person name="Matzkin L."/>
            <person name="McAllister B."/>
            <person name="McBride C.S."/>
            <person name="McKernan B."/>
            <person name="McKernan K."/>
            <person name="Mendez-Lago M."/>
            <person name="Minx P."/>
            <person name="Mollenhauer M.U."/>
            <person name="Montooth K."/>
            <person name="Mount S.M."/>
            <person name="Mu X."/>
            <person name="Myers E."/>
            <person name="Negre B."/>
            <person name="Newfeld S."/>
            <person name="Nielsen R."/>
            <person name="Noor M.A."/>
            <person name="O'Grady P."/>
            <person name="Pachter L."/>
            <person name="Papaceit M."/>
            <person name="Parisi M.J."/>
            <person name="Parisi M."/>
            <person name="Parts L."/>
            <person name="Pedersen J.S."/>
            <person name="Pesole G."/>
            <person name="Phillippy A.M."/>
            <person name="Ponting C.P."/>
            <person name="Pop M."/>
            <person name="Porcelli D."/>
            <person name="Powell J.R."/>
            <person name="Prohaska S."/>
            <person name="Pruitt K."/>
            <person name="Puig M."/>
            <person name="Quesneville H."/>
            <person name="Ram K.R."/>
            <person name="Rand D."/>
            <person name="Rasmussen M.D."/>
            <person name="Reed L.K."/>
            <person name="Reenan R."/>
            <person name="Reily A."/>
            <person name="Remington K.A."/>
            <person name="Rieger T.T."/>
            <person name="Ritchie M.G."/>
            <person name="Robin C."/>
            <person name="Rogers Y.H."/>
            <person name="Rohde C."/>
            <person name="Rozas J."/>
            <person name="Rubenfield M.J."/>
            <person name="Ruiz A."/>
            <person name="Russo S."/>
            <person name="Salzberg S.L."/>
            <person name="Sanchez-Gracia A."/>
            <person name="Saranga D.J."/>
            <person name="Sato H."/>
            <person name="Schaeffer S.W."/>
            <person name="Schatz M.C."/>
            <person name="Schlenke T."/>
            <person name="Schwartz R."/>
            <person name="Segarra C."/>
            <person name="Singh R.S."/>
            <person name="Sirot L."/>
            <person name="Sirota M."/>
            <person name="Sisneros N.B."/>
            <person name="Smith C.D."/>
            <person name="Smith T.F."/>
            <person name="Spieth J."/>
            <person name="Stage D.E."/>
            <person name="Stark A."/>
            <person name="Stephan W."/>
            <person name="Strausberg R.L."/>
            <person name="Strempel S."/>
            <person name="Sturgill D."/>
            <person name="Sutton G."/>
            <person name="Sutton G.G."/>
            <person name="Tao W."/>
            <person name="Teichmann S."/>
            <person name="Tobari Y.N."/>
            <person name="Tomimura Y."/>
            <person name="Tsolas J.M."/>
            <person name="Valente V.L."/>
            <person name="Venter E."/>
            <person name="Venter J.C."/>
            <person name="Vicario S."/>
            <person name="Vieira F.G."/>
            <person name="Vilella A.J."/>
            <person name="Villasante A."/>
            <person name="Walenz B."/>
            <person name="Wang J."/>
            <person name="Wasserman M."/>
            <person name="Watts T."/>
            <person name="Wilson D."/>
            <person name="Wilson R.K."/>
            <person name="Wing R.A."/>
            <person name="Wolfner M.F."/>
            <person name="Wong A."/>
            <person name="Wong G.K."/>
            <person name="Wu C.I."/>
            <person name="Wu G."/>
            <person name="Yamamoto D."/>
            <person name="Yang H.P."/>
            <person name="Yang S.P."/>
            <person name="Yorke J.A."/>
            <person name="Yoshida K."/>
            <person name="Zdobnov E."/>
            <person name="Zhang P."/>
            <person name="Zhang Y."/>
            <person name="Zimin A.V."/>
            <person name="Baldwin J."/>
            <person name="Abdouelleil A."/>
            <person name="Abdulkadir J."/>
            <person name="Abebe A."/>
            <person name="Abera B."/>
            <person name="Abreu J."/>
            <person name="Acer S.C."/>
            <person name="Aftuck L."/>
            <person name="Alexander A."/>
            <person name="An P."/>
            <person name="Anderson E."/>
            <person name="Anderson S."/>
            <person name="Arachi H."/>
            <person name="Azer M."/>
            <person name="Bachantsang P."/>
            <person name="Barry A."/>
            <person name="Bayul T."/>
            <person name="Berlin A."/>
            <person name="Bessette D."/>
            <person name="Bloom T."/>
            <person name="Blye J."/>
            <person name="Boguslavskiy L."/>
            <person name="Bonnet C."/>
            <person name="Boukhgalter B."/>
            <person name="Bourzgui I."/>
            <person name="Brown A."/>
            <person name="Cahill P."/>
            <person name="Channer S."/>
            <person name="Cheshatsang Y."/>
            <person name="Chuda L."/>
            <person name="Citroen M."/>
            <person name="Collymore A."/>
            <person name="Cooke P."/>
            <person name="Costello M."/>
            <person name="D'Aco K."/>
            <person name="Daza R."/>
            <person name="De Haan G."/>
            <person name="DeGray S."/>
            <person name="DeMaso C."/>
            <person name="Dhargay N."/>
            <person name="Dooley K."/>
            <person name="Dooley E."/>
            <person name="Doricent M."/>
            <person name="Dorje P."/>
            <person name="Dorjee K."/>
            <person name="Dupes A."/>
            <person name="Elong R."/>
            <person name="Falk J."/>
            <person name="Farina A."/>
            <person name="Faro S."/>
            <person name="Ferguson D."/>
            <person name="Fisher S."/>
            <person name="Foley C.D."/>
            <person name="Franke A."/>
            <person name="Friedrich D."/>
            <person name="Gadbois L."/>
            <person name="Gearin G."/>
            <person name="Gearin C.R."/>
            <person name="Giannoukos G."/>
            <person name="Goode T."/>
            <person name="Graham J."/>
            <person name="Grandbois E."/>
            <person name="Grewal S."/>
            <person name="Gyaltsen K."/>
            <person name="Hafez N."/>
            <person name="Hagos B."/>
            <person name="Hall J."/>
            <person name="Henson C."/>
            <person name="Hollinger A."/>
            <person name="Honan T."/>
            <person name="Huard M.D."/>
            <person name="Hughes L."/>
            <person name="Hurhula B."/>
            <person name="Husby M.E."/>
            <person name="Kamat A."/>
            <person name="Kanga B."/>
            <person name="Kashin S."/>
            <person name="Khazanovich D."/>
            <person name="Kisner P."/>
            <person name="Lance K."/>
            <person name="Lara M."/>
            <person name="Lee W."/>
            <person name="Lennon N."/>
            <person name="Letendre F."/>
            <person name="LeVine R."/>
            <person name="Lipovsky A."/>
            <person name="Liu X."/>
            <person name="Liu J."/>
            <person name="Liu S."/>
            <person name="Lokyitsang T."/>
            <person name="Lokyitsang Y."/>
            <person name="Lubonja R."/>
            <person name="Lui A."/>
            <person name="MacDonald P."/>
            <person name="Magnisalis V."/>
            <person name="Maru K."/>
            <person name="Matthews C."/>
            <person name="McCusker W."/>
            <person name="McDonough S."/>
            <person name="Mehta T."/>
            <person name="Meldrim J."/>
            <person name="Meneus L."/>
            <person name="Mihai O."/>
            <person name="Mihalev A."/>
            <person name="Mihova T."/>
            <person name="Mittelman R."/>
            <person name="Mlenga V."/>
            <person name="Montmayeur A."/>
            <person name="Mulrain L."/>
            <person name="Navidi A."/>
            <person name="Naylor J."/>
            <person name="Negash T."/>
            <person name="Nguyen T."/>
            <person name="Nguyen N."/>
            <person name="Nicol R."/>
            <person name="Norbu C."/>
            <person name="Norbu N."/>
            <person name="Novod N."/>
            <person name="O'Neill B."/>
            <person name="Osman S."/>
            <person name="Markiewicz E."/>
            <person name="Oyono O.L."/>
            <person name="Patti C."/>
            <person name="Phunkhang P."/>
            <person name="Pierre F."/>
            <person name="Priest M."/>
            <person name="Raghuraman S."/>
            <person name="Rege F."/>
            <person name="Reyes R."/>
            <person name="Rise C."/>
            <person name="Rogov P."/>
            <person name="Ross K."/>
            <person name="Ryan E."/>
            <person name="Settipalli S."/>
            <person name="Shea T."/>
            <person name="Sherpa N."/>
            <person name="Shi L."/>
            <person name="Shih D."/>
            <person name="Sparrow T."/>
            <person name="Spaulding J."/>
            <person name="Stalker J."/>
            <person name="Stange-Thomann N."/>
            <person name="Stavropoulos S."/>
            <person name="Stone C."/>
            <person name="Strader C."/>
            <person name="Tesfaye S."/>
            <person name="Thomson T."/>
            <person name="Thoulutsang Y."/>
            <person name="Thoulutsang D."/>
            <person name="Topham K."/>
            <person name="Topping I."/>
            <person name="Tsamla T."/>
            <person name="Vassiliev H."/>
            <person name="Vo A."/>
            <person name="Wangchuk T."/>
            <person name="Wangdi T."/>
            <person name="Weiand M."/>
            <person name="Wilkinson J."/>
            <person name="Wilson A."/>
            <person name="Yadav S."/>
            <person name="Young G."/>
            <person name="Yu Q."/>
            <person name="Zembek L."/>
            <person name="Zhong D."/>
            <person name="Zimmer A."/>
            <person name="Zwirko Z."/>
            <person name="Jaffe D.B."/>
            <person name="Alvarez P."/>
            <person name="Brockman W."/>
            <person name="Butler J."/>
            <person name="Chin C."/>
            <person name="Gnerre S."/>
            <person name="Grabherr M."/>
            <person name="Kleber M."/>
            <person name="Mauceli E."/>
            <person name="MacCallum I."/>
        </authorList>
    </citation>
    <scope>NUCLEOTIDE SEQUENCE [LARGE SCALE GENOMIC DNA]</scope>
    <source>
        <strain evidence="3">Tucson 15287-2541.00</strain>
    </source>
</reference>
<dbReference type="InParanoid" id="B4J461"/>
<dbReference type="STRING" id="7222.B4J461"/>
<gene>
    <name evidence="2" type="primary">Dgri\GH22110</name>
    <name evidence="2" type="ORF">Dgri_GH22110</name>
</gene>
<name>B4J461_DROGR</name>
<dbReference type="Proteomes" id="UP000001070">
    <property type="component" value="Unassembled WGS sequence"/>
</dbReference>
<feature type="region of interest" description="Disordered" evidence="1">
    <location>
        <begin position="1"/>
        <end position="20"/>
    </location>
</feature>
<evidence type="ECO:0000256" key="1">
    <source>
        <dbReference type="SAM" id="MobiDB-lite"/>
    </source>
</evidence>
<organism evidence="3">
    <name type="scientific">Drosophila grimshawi</name>
    <name type="common">Hawaiian fruit fly</name>
    <name type="synonym">Idiomyia grimshawi</name>
    <dbReference type="NCBI Taxonomy" id="7222"/>
    <lineage>
        <taxon>Eukaryota</taxon>
        <taxon>Metazoa</taxon>
        <taxon>Ecdysozoa</taxon>
        <taxon>Arthropoda</taxon>
        <taxon>Hexapoda</taxon>
        <taxon>Insecta</taxon>
        <taxon>Pterygota</taxon>
        <taxon>Neoptera</taxon>
        <taxon>Endopterygota</taxon>
        <taxon>Diptera</taxon>
        <taxon>Brachycera</taxon>
        <taxon>Muscomorpha</taxon>
        <taxon>Ephydroidea</taxon>
        <taxon>Drosophilidae</taxon>
        <taxon>Drosophila</taxon>
        <taxon>Hawaiian Drosophila</taxon>
    </lineage>
</organism>
<proteinExistence type="predicted"/>
<dbReference type="AlphaFoldDB" id="B4J461"/>
<evidence type="ECO:0000313" key="2">
    <source>
        <dbReference type="EMBL" id="EDW02667.1"/>
    </source>
</evidence>
<accession>B4J461</accession>
<dbReference type="HOGENOM" id="CLU_1620760_0_0_1"/>
<feature type="compositionally biased region" description="Polar residues" evidence="1">
    <location>
        <begin position="1"/>
        <end position="16"/>
    </location>
</feature>
<dbReference type="EMBL" id="CH916367">
    <property type="protein sequence ID" value="EDW02667.1"/>
    <property type="molecule type" value="Genomic_DNA"/>
</dbReference>
<evidence type="ECO:0000313" key="3">
    <source>
        <dbReference type="Proteomes" id="UP000001070"/>
    </source>
</evidence>
<dbReference type="OrthoDB" id="7880966at2759"/>
<dbReference type="eggNOG" id="ENOG502T90I">
    <property type="taxonomic scope" value="Eukaryota"/>
</dbReference>
<dbReference type="KEGG" id="dgr:6559475"/>
<protein>
    <submittedName>
        <fullName evidence="2">GH22110</fullName>
    </submittedName>
</protein>
<sequence>MNSQRTVKTRSTQTARQPEPPRICVPLQIVDDDGKMRYCYHGGKCKCENCRITWQALRDELDRNLDAFIPNDRLKLEPGIRHAKQKPYRLDATRVSPEMEKMLLEDHVKLTTEIPIYYLPDKYYVKNAWRLEGPQQKGTQTEIVIGGFGIDGCPCPDKTVCWDI</sequence>
<dbReference type="OMA" id="PNKSLCY"/>